<keyword evidence="4" id="KW-1185">Reference proteome</keyword>
<dbReference type="PROSITE" id="PS50097">
    <property type="entry name" value="BTB"/>
    <property type="match status" value="1"/>
</dbReference>
<gene>
    <name evidence="3" type="ORF">GLAREA_00819</name>
</gene>
<evidence type="ECO:0000313" key="4">
    <source>
        <dbReference type="Proteomes" id="UP000016922"/>
    </source>
</evidence>
<dbReference type="CDD" id="cd18186">
    <property type="entry name" value="BTB_POZ_ZBTB_KLHL-like"/>
    <property type="match status" value="1"/>
</dbReference>
<reference evidence="3 4" key="1">
    <citation type="journal article" date="2013" name="BMC Genomics">
        <title>Genomics-driven discovery of the pneumocandin biosynthetic gene cluster in the fungus Glarea lozoyensis.</title>
        <authorList>
            <person name="Chen L."/>
            <person name="Yue Q."/>
            <person name="Zhang X."/>
            <person name="Xiang M."/>
            <person name="Wang C."/>
            <person name="Li S."/>
            <person name="Che Y."/>
            <person name="Ortiz-Lopez F.J."/>
            <person name="Bills G.F."/>
            <person name="Liu X."/>
            <person name="An Z."/>
        </authorList>
    </citation>
    <scope>NUCLEOTIDE SEQUENCE [LARGE SCALE GENOMIC DNA]</scope>
    <source>
        <strain evidence="4">ATCC 20868 / MF5171</strain>
    </source>
</reference>
<feature type="domain" description="BTB" evidence="2">
    <location>
        <begin position="91"/>
        <end position="167"/>
    </location>
</feature>
<name>S3CXJ8_GLAL2</name>
<dbReference type="GeneID" id="19459877"/>
<feature type="compositionally biased region" description="Polar residues" evidence="1">
    <location>
        <begin position="73"/>
        <end position="85"/>
    </location>
</feature>
<dbReference type="EMBL" id="KE145367">
    <property type="protein sequence ID" value="EPE29659.1"/>
    <property type="molecule type" value="Genomic_DNA"/>
</dbReference>
<accession>S3CXJ8</accession>
<evidence type="ECO:0000313" key="3">
    <source>
        <dbReference type="EMBL" id="EPE29659.1"/>
    </source>
</evidence>
<evidence type="ECO:0000259" key="2">
    <source>
        <dbReference type="PROSITE" id="PS50097"/>
    </source>
</evidence>
<dbReference type="InterPro" id="IPR000210">
    <property type="entry name" value="BTB/POZ_dom"/>
</dbReference>
<dbReference type="OrthoDB" id="194443at2759"/>
<protein>
    <recommendedName>
        <fullName evidence="2">BTB domain-containing protein</fullName>
    </recommendedName>
</protein>
<sequence>MLHSLYNRPSKTQKFVGTSLKDGRQIPDLTVQTNNISLSSNSSTEDSILQPQIILRVVGETSDDLAYEEEKTQTGTELTSGNNKSGQRKKNNAKIGHNKRIPNEFTVSRELLESRSKYFAAMLKPDRFREGSNDEPKELAIIPGVLSQRSVEALLLWLIRGELIVREDNWGITKNFLRSWWTGSTSATSLGEGAQLPLDSDGKTRERQLRDSKQISDLIEIARLAVYWQVEDDKLETSIADSIRRWVVKLTRKTEVPGVGIGAAEAFQRLEYMDTKPAFSPNTCLFTDQHIDSIQLLPYGHPV</sequence>
<dbReference type="Proteomes" id="UP000016922">
    <property type="component" value="Unassembled WGS sequence"/>
</dbReference>
<organism evidence="3 4">
    <name type="scientific">Glarea lozoyensis (strain ATCC 20868 / MF5171)</name>
    <dbReference type="NCBI Taxonomy" id="1116229"/>
    <lineage>
        <taxon>Eukaryota</taxon>
        <taxon>Fungi</taxon>
        <taxon>Dikarya</taxon>
        <taxon>Ascomycota</taxon>
        <taxon>Pezizomycotina</taxon>
        <taxon>Leotiomycetes</taxon>
        <taxon>Helotiales</taxon>
        <taxon>Helotiaceae</taxon>
        <taxon>Glarea</taxon>
    </lineage>
</organism>
<proteinExistence type="predicted"/>
<dbReference type="KEGG" id="glz:GLAREA_00819"/>
<dbReference type="AlphaFoldDB" id="S3CXJ8"/>
<dbReference type="RefSeq" id="XP_008083768.1">
    <property type="nucleotide sequence ID" value="XM_008085577.1"/>
</dbReference>
<evidence type="ECO:0000256" key="1">
    <source>
        <dbReference type="SAM" id="MobiDB-lite"/>
    </source>
</evidence>
<dbReference type="HOGENOM" id="CLU_918462_0_0_1"/>
<feature type="region of interest" description="Disordered" evidence="1">
    <location>
        <begin position="68"/>
        <end position="91"/>
    </location>
</feature>